<gene>
    <name evidence="3" type="ORF">Pr1d_38800</name>
</gene>
<keyword evidence="4" id="KW-1185">Reference proteome</keyword>
<protein>
    <recommendedName>
        <fullName evidence="5">Carboxypeptidase regulatory-like domain-containing protein</fullName>
    </recommendedName>
</protein>
<proteinExistence type="predicted"/>
<dbReference type="Proteomes" id="UP000323917">
    <property type="component" value="Chromosome"/>
</dbReference>
<evidence type="ECO:0000313" key="4">
    <source>
        <dbReference type="Proteomes" id="UP000323917"/>
    </source>
</evidence>
<evidence type="ECO:0000256" key="1">
    <source>
        <dbReference type="SAM" id="MobiDB-lite"/>
    </source>
</evidence>
<evidence type="ECO:0000313" key="3">
    <source>
        <dbReference type="EMBL" id="QEG36566.1"/>
    </source>
</evidence>
<dbReference type="AlphaFoldDB" id="A0A5B9QHU5"/>
<organism evidence="3 4">
    <name type="scientific">Bythopirellula goksoeyrii</name>
    <dbReference type="NCBI Taxonomy" id="1400387"/>
    <lineage>
        <taxon>Bacteria</taxon>
        <taxon>Pseudomonadati</taxon>
        <taxon>Planctomycetota</taxon>
        <taxon>Planctomycetia</taxon>
        <taxon>Pirellulales</taxon>
        <taxon>Lacipirellulaceae</taxon>
        <taxon>Bythopirellula</taxon>
    </lineage>
</organism>
<feature type="signal peptide" evidence="2">
    <location>
        <begin position="1"/>
        <end position="27"/>
    </location>
</feature>
<accession>A0A5B9QHU5</accession>
<keyword evidence="2" id="KW-0732">Signal</keyword>
<sequence precursor="true">MHQCMSMNNLVRLTPLLLGLIFIASCADNTHVGNAIVQGTVTVDGTLAPRGQVTFYPEKQGPVATGPIHSDGSFSLRIGQGNMTRPDESKIYSGNYTAAVIVSEPADKSTSVAEGGPPLAGPRLSATKYTKPETSGLEFSVKPGRNVFAIELEGSKNDPPPDELYRPEESDHSINEPGIEEDHARMDDYESPDSEELQSITKTNQKDDEDTSMEDIEK</sequence>
<feature type="chain" id="PRO_5023047245" description="Carboxypeptidase regulatory-like domain-containing protein" evidence="2">
    <location>
        <begin position="28"/>
        <end position="218"/>
    </location>
</feature>
<feature type="region of interest" description="Disordered" evidence="1">
    <location>
        <begin position="106"/>
        <end position="126"/>
    </location>
</feature>
<dbReference type="RefSeq" id="WP_148074894.1">
    <property type="nucleotide sequence ID" value="NZ_CP042913.1"/>
</dbReference>
<dbReference type="OrthoDB" id="289671at2"/>
<name>A0A5B9QHU5_9BACT</name>
<feature type="region of interest" description="Disordered" evidence="1">
    <location>
        <begin position="152"/>
        <end position="218"/>
    </location>
</feature>
<evidence type="ECO:0008006" key="5">
    <source>
        <dbReference type="Google" id="ProtNLM"/>
    </source>
</evidence>
<dbReference type="EMBL" id="CP042913">
    <property type="protein sequence ID" value="QEG36566.1"/>
    <property type="molecule type" value="Genomic_DNA"/>
</dbReference>
<dbReference type="KEGG" id="bgok:Pr1d_38800"/>
<reference evidence="3 4" key="1">
    <citation type="submission" date="2019-08" db="EMBL/GenBank/DDBJ databases">
        <title>Deep-cultivation of Planctomycetes and their phenomic and genomic characterization uncovers novel biology.</title>
        <authorList>
            <person name="Wiegand S."/>
            <person name="Jogler M."/>
            <person name="Boedeker C."/>
            <person name="Pinto D."/>
            <person name="Vollmers J."/>
            <person name="Rivas-Marin E."/>
            <person name="Kohn T."/>
            <person name="Peeters S.H."/>
            <person name="Heuer A."/>
            <person name="Rast P."/>
            <person name="Oberbeckmann S."/>
            <person name="Bunk B."/>
            <person name="Jeske O."/>
            <person name="Meyerdierks A."/>
            <person name="Storesund J.E."/>
            <person name="Kallscheuer N."/>
            <person name="Luecker S."/>
            <person name="Lage O.M."/>
            <person name="Pohl T."/>
            <person name="Merkel B.J."/>
            <person name="Hornburger P."/>
            <person name="Mueller R.-W."/>
            <person name="Bruemmer F."/>
            <person name="Labrenz M."/>
            <person name="Spormann A.M."/>
            <person name="Op den Camp H."/>
            <person name="Overmann J."/>
            <person name="Amann R."/>
            <person name="Jetten M.S.M."/>
            <person name="Mascher T."/>
            <person name="Medema M.H."/>
            <person name="Devos D.P."/>
            <person name="Kaster A.-K."/>
            <person name="Ovreas L."/>
            <person name="Rohde M."/>
            <person name="Galperin M.Y."/>
            <person name="Jogler C."/>
        </authorList>
    </citation>
    <scope>NUCLEOTIDE SEQUENCE [LARGE SCALE GENOMIC DNA]</scope>
    <source>
        <strain evidence="3 4">Pr1d</strain>
    </source>
</reference>
<feature type="compositionally biased region" description="Acidic residues" evidence="1">
    <location>
        <begin position="207"/>
        <end position="218"/>
    </location>
</feature>
<evidence type="ECO:0000256" key="2">
    <source>
        <dbReference type="SAM" id="SignalP"/>
    </source>
</evidence>
<feature type="compositionally biased region" description="Basic and acidic residues" evidence="1">
    <location>
        <begin position="163"/>
        <end position="188"/>
    </location>
</feature>